<dbReference type="Proteomes" id="UP001176521">
    <property type="component" value="Unassembled WGS sequence"/>
</dbReference>
<dbReference type="AlphaFoldDB" id="A0AAN6GH75"/>
<feature type="region of interest" description="Disordered" evidence="1">
    <location>
        <begin position="346"/>
        <end position="490"/>
    </location>
</feature>
<feature type="compositionally biased region" description="Gly residues" evidence="1">
    <location>
        <begin position="355"/>
        <end position="382"/>
    </location>
</feature>
<sequence length="490" mass="49026">MATPSFRIKLRLPPKDDELEGAVVPGSVGEDMSDDDGIPSGSDDGANEDELDELVDEVEQDAASNLSGTPVRHFSNKKASSSSAKRSRLATDSAPGSPGGDDSPSSKRRILTTREETKDMSLDELDALPAAKRRRAHQARGASGPGRGWRKGLKMGQKPKYEVPPEPQQPVKPEKPEKSDKPEKAEKALKPEKPERTATPKGTPAGKSKAAAAKPAAPPVPAGPRPKPFKYPAITPFRSIPAIKPIARIPQIIPTIPPLERTGDAAKKAPRRWTKGTREIMGVGGRPIRVPAWFGGPDLGYPLAAERQSAAAAAASAKAGGAAGGGAAAAAAAAAAGGAGDLSLSLAVPEDGRSTPGGGTPAPSTPGGGGVAILGGGGGGGASKSSHFSGDHSAPGSTQKESKAKPRSSLGGAVSRSKGTSKAAAAAAAAATGAGTGGGGPAGFHRAGSASAKSSPLANTIPLPGTTPTQPVGDWRGSSPAFFAGARKTG</sequence>
<feature type="compositionally biased region" description="Basic and acidic residues" evidence="1">
    <location>
        <begin position="112"/>
        <end position="121"/>
    </location>
</feature>
<keyword evidence="3" id="KW-1185">Reference proteome</keyword>
<accession>A0AAN6GH75</accession>
<protein>
    <submittedName>
        <fullName evidence="2">Thioredoxin-like 4A</fullName>
    </submittedName>
</protein>
<evidence type="ECO:0000313" key="2">
    <source>
        <dbReference type="EMBL" id="KAK0539300.1"/>
    </source>
</evidence>
<feature type="compositionally biased region" description="Low complexity" evidence="1">
    <location>
        <begin position="200"/>
        <end position="215"/>
    </location>
</feature>
<organism evidence="2 3">
    <name type="scientific">Tilletia horrida</name>
    <dbReference type="NCBI Taxonomy" id="155126"/>
    <lineage>
        <taxon>Eukaryota</taxon>
        <taxon>Fungi</taxon>
        <taxon>Dikarya</taxon>
        <taxon>Basidiomycota</taxon>
        <taxon>Ustilaginomycotina</taxon>
        <taxon>Exobasidiomycetes</taxon>
        <taxon>Tilletiales</taxon>
        <taxon>Tilletiaceae</taxon>
        <taxon>Tilletia</taxon>
    </lineage>
</organism>
<name>A0AAN6GH75_9BASI</name>
<reference evidence="2" key="1">
    <citation type="journal article" date="2023" name="PhytoFront">
        <title>Draft Genome Resources of Seven Strains of Tilletia horrida, Causal Agent of Kernel Smut of Rice.</title>
        <authorList>
            <person name="Khanal S."/>
            <person name="Antony Babu S."/>
            <person name="Zhou X.G."/>
        </authorList>
    </citation>
    <scope>NUCLEOTIDE SEQUENCE</scope>
    <source>
        <strain evidence="2">TX3</strain>
    </source>
</reference>
<dbReference type="EMBL" id="JAPDMQ010000033">
    <property type="protein sequence ID" value="KAK0539300.1"/>
    <property type="molecule type" value="Genomic_DNA"/>
</dbReference>
<evidence type="ECO:0000256" key="1">
    <source>
        <dbReference type="SAM" id="MobiDB-lite"/>
    </source>
</evidence>
<comment type="caution">
    <text evidence="2">The sequence shown here is derived from an EMBL/GenBank/DDBJ whole genome shotgun (WGS) entry which is preliminary data.</text>
</comment>
<evidence type="ECO:0000313" key="3">
    <source>
        <dbReference type="Proteomes" id="UP001176521"/>
    </source>
</evidence>
<feature type="compositionally biased region" description="Pro residues" evidence="1">
    <location>
        <begin position="216"/>
        <end position="226"/>
    </location>
</feature>
<feature type="region of interest" description="Disordered" evidence="1">
    <location>
        <begin position="1"/>
        <end position="229"/>
    </location>
</feature>
<feature type="compositionally biased region" description="Basic and acidic residues" evidence="1">
    <location>
        <begin position="172"/>
        <end position="198"/>
    </location>
</feature>
<feature type="compositionally biased region" description="Low complexity" evidence="1">
    <location>
        <begin position="92"/>
        <end position="103"/>
    </location>
</feature>
<gene>
    <name evidence="2" type="primary">TXNL4A</name>
    <name evidence="2" type="ORF">OC842_001004</name>
</gene>
<feature type="compositionally biased region" description="Acidic residues" evidence="1">
    <location>
        <begin position="45"/>
        <end position="60"/>
    </location>
</feature>
<proteinExistence type="predicted"/>
<feature type="compositionally biased region" description="Low complexity" evidence="1">
    <location>
        <begin position="423"/>
        <end position="433"/>
    </location>
</feature>